<dbReference type="PROSITE" id="PS50001">
    <property type="entry name" value="SH2"/>
    <property type="match status" value="1"/>
</dbReference>
<dbReference type="InterPro" id="IPR015988">
    <property type="entry name" value="STAT_TF_CC"/>
</dbReference>
<feature type="domain" description="SH2" evidence="16">
    <location>
        <begin position="583"/>
        <end position="678"/>
    </location>
</feature>
<dbReference type="CTD" id="42428"/>
<evidence type="ECO:0000256" key="14">
    <source>
        <dbReference type="RuleBase" id="RU046415"/>
    </source>
</evidence>
<keyword evidence="6 13" id="KW-0727">SH2 domain</keyword>
<keyword evidence="9 14" id="KW-0010">Activator</keyword>
<dbReference type="Pfam" id="PF01017">
    <property type="entry name" value="STAT_alpha"/>
    <property type="match status" value="1"/>
</dbReference>
<dbReference type="GO" id="GO:0001228">
    <property type="term" value="F:DNA-binding transcription activator activity, RNA polymerase II-specific"/>
    <property type="evidence" value="ECO:0007669"/>
    <property type="project" value="UniProtKB-ARBA"/>
</dbReference>
<sequence>MALWTKAQLLPNESVYFQQIKSIYGEHFPIEVRHYLAHFIEDKFWHEPLPTPDHPSYEAFIANVVDRFIQEIENKAESTNDAPEQFLIKLKLAEAAKMFRLRYSSNPTQLFHYIRQCLSTELKLVQSAGPIHPLPIPSNVSEILKLIDMVHNKTKALSHDINELEKAQVAFATQYNECTKVNAHLQQINKQAVDTVAQFISTKEYLESELNGQVANVIEIRVKIIEEFSIVIRITRQLQSLVIDEELTKWKREQQLAGNGFVFKNNVDEIQDWCESLADTLWANRMNIKEFERIRSKLALDSPSFADPVPGLDAEITELLSSLVTSTFIIDKQPPQVMKTHTRFTAGVRLLVGNKLNVYMSTPVVKVCIISETQANLLLKNEKSLPKTGDTAGEILNNNANMEIQGANKQLTVSFRNMQLKRIKRAEKKGTESVMDEKFSLLFKSQFAIGGGQMVYQVWTLSLPVVVIVHGNQEPHAWATVTWDNAFSESNRTPFQVPDKVPWSKVRETLSQKFKAATGRALSEDNLHFLADKLFRGNFMQSTTQAVSWGQFCKEPLPERTFTFWEWFYAIMKLTKEHLRGPWEDGAIMGFIKKGRAEELLQSCPVGTFLLRFSDSELGGITIAWISETREVLNLQPFTAKDFVMRSLADRIYDIHELITLYPDSAKEFYFEKYCTSLESTPSGRNGYVRPMLVTTVPKDGFNTPQHNSSFATPDLNRDTPSVASSYGGSVATSATGPGPSTSGMEYLEALDESSLTSMDINISDIIGYQ</sequence>
<feature type="compositionally biased region" description="Polar residues" evidence="15">
    <location>
        <begin position="719"/>
        <end position="744"/>
    </location>
</feature>
<name>A0AAR5PT36_DENPD</name>
<dbReference type="Gene3D" id="1.20.1050.20">
    <property type="entry name" value="STAT transcription factor, all-alpha domain"/>
    <property type="match status" value="1"/>
</dbReference>
<evidence type="ECO:0000256" key="13">
    <source>
        <dbReference type="PROSITE-ProRule" id="PRU00191"/>
    </source>
</evidence>
<dbReference type="GeneID" id="109540291"/>
<dbReference type="Gene3D" id="3.30.505.10">
    <property type="entry name" value="SH2 domain"/>
    <property type="match status" value="1"/>
</dbReference>
<dbReference type="AlphaFoldDB" id="A0AAR5PT36"/>
<dbReference type="GO" id="GO:0005634">
    <property type="term" value="C:nucleus"/>
    <property type="evidence" value="ECO:0007669"/>
    <property type="project" value="UniProtKB-SubCell"/>
</dbReference>
<keyword evidence="4 14" id="KW-0963">Cytoplasm</keyword>
<accession>A0AAR5PT36</accession>
<dbReference type="InterPro" id="IPR013799">
    <property type="entry name" value="STAT_TF_prot_interaction"/>
</dbReference>
<dbReference type="InterPro" id="IPR048988">
    <property type="entry name" value="STAT_linker"/>
</dbReference>
<dbReference type="SUPFAM" id="SSF55550">
    <property type="entry name" value="SH2 domain"/>
    <property type="match status" value="1"/>
</dbReference>
<evidence type="ECO:0000313" key="17">
    <source>
        <dbReference type="EnsemblMetazoa" id="XP_019764175.1"/>
    </source>
</evidence>
<reference evidence="18" key="1">
    <citation type="journal article" date="2013" name="Genome Biol.">
        <title>Draft genome of the mountain pine beetle, Dendroctonus ponderosae Hopkins, a major forest pest.</title>
        <authorList>
            <person name="Keeling C.I."/>
            <person name="Yuen M.M."/>
            <person name="Liao N.Y."/>
            <person name="Docking T.R."/>
            <person name="Chan S.K."/>
            <person name="Taylor G.A."/>
            <person name="Palmquist D.L."/>
            <person name="Jackman S.D."/>
            <person name="Nguyen A."/>
            <person name="Li M."/>
            <person name="Henderson H."/>
            <person name="Janes J.K."/>
            <person name="Zhao Y."/>
            <person name="Pandoh P."/>
            <person name="Moore R."/>
            <person name="Sperling F.A."/>
            <person name="Huber D.P."/>
            <person name="Birol I."/>
            <person name="Jones S.J."/>
            <person name="Bohlmann J."/>
        </authorList>
    </citation>
    <scope>NUCLEOTIDE SEQUENCE</scope>
</reference>
<evidence type="ECO:0000256" key="11">
    <source>
        <dbReference type="ARBA" id="ARBA00023242"/>
    </source>
</evidence>
<organism evidence="17 18">
    <name type="scientific">Dendroctonus ponderosae</name>
    <name type="common">Mountain pine beetle</name>
    <dbReference type="NCBI Taxonomy" id="77166"/>
    <lineage>
        <taxon>Eukaryota</taxon>
        <taxon>Metazoa</taxon>
        <taxon>Ecdysozoa</taxon>
        <taxon>Arthropoda</taxon>
        <taxon>Hexapoda</taxon>
        <taxon>Insecta</taxon>
        <taxon>Pterygota</taxon>
        <taxon>Neoptera</taxon>
        <taxon>Endopterygota</taxon>
        <taxon>Coleoptera</taxon>
        <taxon>Polyphaga</taxon>
        <taxon>Cucujiformia</taxon>
        <taxon>Curculionidae</taxon>
        <taxon>Scolytinae</taxon>
        <taxon>Dendroctonus</taxon>
    </lineage>
</organism>
<evidence type="ECO:0000256" key="12">
    <source>
        <dbReference type="ARBA" id="ARBA00064301"/>
    </source>
</evidence>
<dbReference type="SUPFAM" id="SSF48092">
    <property type="entry name" value="Transcription factor STAT-4 N-domain"/>
    <property type="match status" value="1"/>
</dbReference>
<evidence type="ECO:0000256" key="8">
    <source>
        <dbReference type="ARBA" id="ARBA00023125"/>
    </source>
</evidence>
<evidence type="ECO:0000256" key="9">
    <source>
        <dbReference type="ARBA" id="ARBA00023159"/>
    </source>
</evidence>
<keyword evidence="7 14" id="KW-0805">Transcription regulation</keyword>
<dbReference type="EnsemblMetazoa" id="XM_019908616.1">
    <property type="protein sequence ID" value="XP_019764175.1"/>
    <property type="gene ID" value="LOC109540291"/>
</dbReference>
<dbReference type="SMART" id="SM00964">
    <property type="entry name" value="STAT_int"/>
    <property type="match status" value="1"/>
</dbReference>
<dbReference type="Gene3D" id="2.60.40.630">
    <property type="entry name" value="STAT transcription factor, DNA-binding domain"/>
    <property type="match status" value="1"/>
</dbReference>
<keyword evidence="18" id="KW-1185">Reference proteome</keyword>
<dbReference type="InterPro" id="IPR008967">
    <property type="entry name" value="p53-like_TF_DNA-bd_sf"/>
</dbReference>
<dbReference type="CDD" id="cd16855">
    <property type="entry name" value="STAT5_CCD"/>
    <property type="match status" value="1"/>
</dbReference>
<dbReference type="Pfam" id="PF00017">
    <property type="entry name" value="SH2"/>
    <property type="match status" value="1"/>
</dbReference>
<dbReference type="InterPro" id="IPR036535">
    <property type="entry name" value="STAT_N_sf"/>
</dbReference>
<dbReference type="CDD" id="cd09919">
    <property type="entry name" value="SH2_STAT_family"/>
    <property type="match status" value="1"/>
</dbReference>
<dbReference type="GO" id="GO:0000977">
    <property type="term" value="F:RNA polymerase II transcription regulatory region sequence-specific DNA binding"/>
    <property type="evidence" value="ECO:0007669"/>
    <property type="project" value="UniProtKB-ARBA"/>
</dbReference>
<dbReference type="InterPro" id="IPR012345">
    <property type="entry name" value="STAT_TF_DNA-bd_N"/>
</dbReference>
<dbReference type="FunFam" id="2.60.40.630:FF:000003">
    <property type="entry name" value="Signal transducer and transcription activator 6"/>
    <property type="match status" value="1"/>
</dbReference>
<reference evidence="17" key="2">
    <citation type="submission" date="2024-08" db="UniProtKB">
        <authorList>
            <consortium name="EnsemblMetazoa"/>
        </authorList>
    </citation>
    <scope>IDENTIFICATION</scope>
</reference>
<dbReference type="RefSeq" id="XP_048520806.1">
    <property type="nucleotide sequence ID" value="XM_048664849.1"/>
</dbReference>
<keyword evidence="10 14" id="KW-0804">Transcription</keyword>
<evidence type="ECO:0000259" key="16">
    <source>
        <dbReference type="PROSITE" id="PS50001"/>
    </source>
</evidence>
<dbReference type="GO" id="GO:0005737">
    <property type="term" value="C:cytoplasm"/>
    <property type="evidence" value="ECO:0007669"/>
    <property type="project" value="UniProtKB-SubCell"/>
</dbReference>
<evidence type="ECO:0000256" key="15">
    <source>
        <dbReference type="SAM" id="MobiDB-lite"/>
    </source>
</evidence>
<dbReference type="InterPro" id="IPR001217">
    <property type="entry name" value="STAT"/>
</dbReference>
<dbReference type="InterPro" id="IPR013801">
    <property type="entry name" value="STAT_TF_DNA-bd"/>
</dbReference>
<evidence type="ECO:0000256" key="2">
    <source>
        <dbReference type="ARBA" id="ARBA00004496"/>
    </source>
</evidence>
<dbReference type="Pfam" id="PF21354">
    <property type="entry name" value="STAT_linker"/>
    <property type="match status" value="1"/>
</dbReference>
<keyword evidence="8 14" id="KW-0238">DNA-binding</keyword>
<dbReference type="Gene3D" id="1.10.238.10">
    <property type="entry name" value="EF-hand"/>
    <property type="match status" value="1"/>
</dbReference>
<dbReference type="GO" id="GO:0007166">
    <property type="term" value="P:cell surface receptor signaling pathway"/>
    <property type="evidence" value="ECO:0007669"/>
    <property type="project" value="UniProtKB-ARBA"/>
</dbReference>
<dbReference type="InterPro" id="IPR013800">
    <property type="entry name" value="STAT_TF_alpha"/>
</dbReference>
<comment type="subunit">
    <text evidence="12">Forms a homodimer or a heterodimer with a related family member.</text>
</comment>
<evidence type="ECO:0000256" key="3">
    <source>
        <dbReference type="ARBA" id="ARBA00005586"/>
    </source>
</evidence>
<dbReference type="KEGG" id="dpa:109540291"/>
<evidence type="ECO:0000256" key="5">
    <source>
        <dbReference type="ARBA" id="ARBA00022553"/>
    </source>
</evidence>
<comment type="subcellular location">
    <subcellularLocation>
        <location evidence="2 14">Cytoplasm</location>
    </subcellularLocation>
    <subcellularLocation>
        <location evidence="1 14">Nucleus</location>
    </subcellularLocation>
</comment>
<proteinExistence type="inferred from homology"/>
<dbReference type="FunFam" id="1.10.238.10:FF:000029">
    <property type="entry name" value="Signal transducer and transcription activator 6"/>
    <property type="match status" value="1"/>
</dbReference>
<feature type="region of interest" description="Disordered" evidence="15">
    <location>
        <begin position="704"/>
        <end position="745"/>
    </location>
</feature>
<dbReference type="InterPro" id="IPR036860">
    <property type="entry name" value="SH2_dom_sf"/>
</dbReference>
<dbReference type="InterPro" id="IPR000980">
    <property type="entry name" value="SH2"/>
</dbReference>
<evidence type="ECO:0000256" key="6">
    <source>
        <dbReference type="ARBA" id="ARBA00022999"/>
    </source>
</evidence>
<dbReference type="Pfam" id="PF02864">
    <property type="entry name" value="STAT_bind"/>
    <property type="match status" value="1"/>
</dbReference>
<dbReference type="Proteomes" id="UP000019118">
    <property type="component" value="Unassembled WGS sequence"/>
</dbReference>
<evidence type="ECO:0000256" key="10">
    <source>
        <dbReference type="ARBA" id="ARBA00023163"/>
    </source>
</evidence>
<evidence type="ECO:0000313" key="18">
    <source>
        <dbReference type="Proteomes" id="UP000019118"/>
    </source>
</evidence>
<evidence type="ECO:0000256" key="7">
    <source>
        <dbReference type="ARBA" id="ARBA00023015"/>
    </source>
</evidence>
<evidence type="ECO:0000256" key="1">
    <source>
        <dbReference type="ARBA" id="ARBA00004123"/>
    </source>
</evidence>
<dbReference type="Pfam" id="PF02865">
    <property type="entry name" value="STAT_int"/>
    <property type="match status" value="1"/>
</dbReference>
<keyword evidence="5 14" id="KW-0597">Phosphoprotein</keyword>
<dbReference type="SMART" id="SM00252">
    <property type="entry name" value="SH2"/>
    <property type="match status" value="1"/>
</dbReference>
<protein>
    <recommendedName>
        <fullName evidence="14">Signal transducer and activator of transcription</fullName>
    </recommendedName>
</protein>
<keyword evidence="11 14" id="KW-0539">Nucleus</keyword>
<evidence type="ECO:0000256" key="4">
    <source>
        <dbReference type="ARBA" id="ARBA00022490"/>
    </source>
</evidence>
<dbReference type="SUPFAM" id="SSF49417">
    <property type="entry name" value="p53-like transcription factors"/>
    <property type="match status" value="1"/>
</dbReference>
<dbReference type="PANTHER" id="PTHR11801">
    <property type="entry name" value="SIGNAL TRANSDUCER AND ACTIVATOR OF TRANSCRIPTION"/>
    <property type="match status" value="1"/>
</dbReference>
<comment type="similarity">
    <text evidence="3 14">Belongs to the transcription factor STAT family.</text>
</comment>
<dbReference type="Gene3D" id="1.10.532.10">
    <property type="entry name" value="STAT transcription factor, N-terminal domain"/>
    <property type="match status" value="1"/>
</dbReference>
<dbReference type="InterPro" id="IPR046994">
    <property type="entry name" value="STAT5_CC"/>
</dbReference>
<dbReference type="SUPFAM" id="SSF47655">
    <property type="entry name" value="STAT"/>
    <property type="match status" value="1"/>
</dbReference>